<dbReference type="GO" id="GO:0005737">
    <property type="term" value="C:cytoplasm"/>
    <property type="evidence" value="ECO:0007669"/>
    <property type="project" value="TreeGrafter"/>
</dbReference>
<dbReference type="GO" id="GO:0038023">
    <property type="term" value="F:signaling receptor activity"/>
    <property type="evidence" value="ECO:0007669"/>
    <property type="project" value="TreeGrafter"/>
</dbReference>
<dbReference type="OrthoDB" id="1880172at2759"/>
<name>A0A8T2TQU6_CERRI</name>
<dbReference type="PANTHER" id="PTHR31213">
    <property type="entry name" value="OS08G0374000 PROTEIN-RELATED"/>
    <property type="match status" value="1"/>
</dbReference>
<dbReference type="InterPro" id="IPR023393">
    <property type="entry name" value="START-like_dom_sf"/>
</dbReference>
<dbReference type="AlphaFoldDB" id="A0A8T2TQU6"/>
<dbReference type="GO" id="GO:0009738">
    <property type="term" value="P:abscisic acid-activated signaling pathway"/>
    <property type="evidence" value="ECO:0007669"/>
    <property type="project" value="TreeGrafter"/>
</dbReference>
<dbReference type="GO" id="GO:0010427">
    <property type="term" value="F:abscisic acid binding"/>
    <property type="evidence" value="ECO:0007669"/>
    <property type="project" value="TreeGrafter"/>
</dbReference>
<organism evidence="1 2">
    <name type="scientific">Ceratopteris richardii</name>
    <name type="common">Triangle waterfern</name>
    <dbReference type="NCBI Taxonomy" id="49495"/>
    <lineage>
        <taxon>Eukaryota</taxon>
        <taxon>Viridiplantae</taxon>
        <taxon>Streptophyta</taxon>
        <taxon>Embryophyta</taxon>
        <taxon>Tracheophyta</taxon>
        <taxon>Polypodiopsida</taxon>
        <taxon>Polypodiidae</taxon>
        <taxon>Polypodiales</taxon>
        <taxon>Pteridineae</taxon>
        <taxon>Pteridaceae</taxon>
        <taxon>Parkerioideae</taxon>
        <taxon>Ceratopteris</taxon>
    </lineage>
</organism>
<gene>
    <name evidence="1" type="ORF">KP509_11G041600</name>
</gene>
<proteinExistence type="predicted"/>
<dbReference type="GO" id="GO:0004864">
    <property type="term" value="F:protein phosphatase inhibitor activity"/>
    <property type="evidence" value="ECO:0007669"/>
    <property type="project" value="TreeGrafter"/>
</dbReference>
<dbReference type="GO" id="GO:0005634">
    <property type="term" value="C:nucleus"/>
    <property type="evidence" value="ECO:0007669"/>
    <property type="project" value="TreeGrafter"/>
</dbReference>
<evidence type="ECO:0000313" key="1">
    <source>
        <dbReference type="EMBL" id="KAH7425142.1"/>
    </source>
</evidence>
<keyword evidence="2" id="KW-1185">Reference proteome</keyword>
<accession>A0A8T2TQU6</accession>
<dbReference type="EMBL" id="CM035416">
    <property type="protein sequence ID" value="KAH7425142.1"/>
    <property type="molecule type" value="Genomic_DNA"/>
</dbReference>
<sequence length="174" mass="20080">MRVDRCEGRVECQVAARRLWRGGFMDAHECLPKAVPNALVRIDYEGPPLQPGSFRILHYHPKYAIRVSKENHLNYLVMSTKEKFLEFDHDSLKMKVEVVQGGYLGIMVKSYTYSIHIIEGALPDTCIAHWCFEYKALSPKHHLMLCARLNEVLPVSLKGIESYLLSNDEYQERA</sequence>
<dbReference type="Gene3D" id="3.30.530.20">
    <property type="match status" value="1"/>
</dbReference>
<dbReference type="SUPFAM" id="SSF55961">
    <property type="entry name" value="Bet v1-like"/>
    <property type="match status" value="1"/>
</dbReference>
<reference evidence="1" key="1">
    <citation type="submission" date="2021-08" db="EMBL/GenBank/DDBJ databases">
        <title>WGS assembly of Ceratopteris richardii.</title>
        <authorList>
            <person name="Marchant D.B."/>
            <person name="Chen G."/>
            <person name="Jenkins J."/>
            <person name="Shu S."/>
            <person name="Leebens-Mack J."/>
            <person name="Grimwood J."/>
            <person name="Schmutz J."/>
            <person name="Soltis P."/>
            <person name="Soltis D."/>
            <person name="Chen Z.-H."/>
        </authorList>
    </citation>
    <scope>NUCLEOTIDE SEQUENCE</scope>
    <source>
        <strain evidence="1">Whitten #5841</strain>
        <tissue evidence="1">Leaf</tissue>
    </source>
</reference>
<protein>
    <submittedName>
        <fullName evidence="1">Uncharacterized protein</fullName>
    </submittedName>
</protein>
<dbReference type="InterPro" id="IPR050279">
    <property type="entry name" value="Plant_def-hormone_signal"/>
</dbReference>
<evidence type="ECO:0000313" key="2">
    <source>
        <dbReference type="Proteomes" id="UP000825935"/>
    </source>
</evidence>
<comment type="caution">
    <text evidence="1">The sequence shown here is derived from an EMBL/GenBank/DDBJ whole genome shotgun (WGS) entry which is preliminary data.</text>
</comment>
<dbReference type="PANTHER" id="PTHR31213:SF24">
    <property type="entry name" value="OS08G0374000 PROTEIN"/>
    <property type="match status" value="1"/>
</dbReference>
<dbReference type="OMA" id="CEGRVEC"/>
<dbReference type="Proteomes" id="UP000825935">
    <property type="component" value="Chromosome 11"/>
</dbReference>